<dbReference type="PANTHER" id="PTHR33069:SF3">
    <property type="entry name" value="DYNEIN HEAVY CHAIN TAIL DOMAIN-CONTAINING PROTEIN"/>
    <property type="match status" value="1"/>
</dbReference>
<feature type="region of interest" description="Disordered" evidence="1">
    <location>
        <begin position="95"/>
        <end position="119"/>
    </location>
</feature>
<proteinExistence type="predicted"/>
<dbReference type="Gene3D" id="1.20.1410.10">
    <property type="entry name" value="I/LWEQ domain"/>
    <property type="match status" value="1"/>
</dbReference>
<dbReference type="EMBL" id="AJIL01000019">
    <property type="protein sequence ID" value="KNF03093.1"/>
    <property type="molecule type" value="Genomic_DNA"/>
</dbReference>
<evidence type="ECO:0000256" key="1">
    <source>
        <dbReference type="SAM" id="MobiDB-lite"/>
    </source>
</evidence>
<dbReference type="AlphaFoldDB" id="A0A0L0VUY8"/>
<organism evidence="2 3">
    <name type="scientific">Puccinia striiformis f. sp. tritici PST-78</name>
    <dbReference type="NCBI Taxonomy" id="1165861"/>
    <lineage>
        <taxon>Eukaryota</taxon>
        <taxon>Fungi</taxon>
        <taxon>Dikarya</taxon>
        <taxon>Basidiomycota</taxon>
        <taxon>Pucciniomycotina</taxon>
        <taxon>Pucciniomycetes</taxon>
        <taxon>Pucciniales</taxon>
        <taxon>Pucciniaceae</taxon>
        <taxon>Puccinia</taxon>
    </lineage>
</organism>
<reference evidence="3" key="1">
    <citation type="submission" date="2014-03" db="EMBL/GenBank/DDBJ databases">
        <title>The Genome Sequence of Puccinia striiformis f. sp. tritici PST-78.</title>
        <authorList>
            <consortium name="The Broad Institute Genome Sequencing Platform"/>
            <person name="Cuomo C."/>
            <person name="Hulbert S."/>
            <person name="Chen X."/>
            <person name="Walker B."/>
            <person name="Young S.K."/>
            <person name="Zeng Q."/>
            <person name="Gargeya S."/>
            <person name="Fitzgerald M."/>
            <person name="Haas B."/>
            <person name="Abouelleil A."/>
            <person name="Alvarado L."/>
            <person name="Arachchi H.M."/>
            <person name="Berlin A.M."/>
            <person name="Chapman S.B."/>
            <person name="Goldberg J."/>
            <person name="Griggs A."/>
            <person name="Gujja S."/>
            <person name="Hansen M."/>
            <person name="Howarth C."/>
            <person name="Imamovic A."/>
            <person name="Larimer J."/>
            <person name="McCowan C."/>
            <person name="Montmayeur A."/>
            <person name="Murphy C."/>
            <person name="Neiman D."/>
            <person name="Pearson M."/>
            <person name="Priest M."/>
            <person name="Roberts A."/>
            <person name="Saif S."/>
            <person name="Shea T."/>
            <person name="Sisk P."/>
            <person name="Sykes S."/>
            <person name="Wortman J."/>
            <person name="Nusbaum C."/>
            <person name="Birren B."/>
        </authorList>
    </citation>
    <scope>NUCLEOTIDE SEQUENCE [LARGE SCALE GENOMIC DNA]</scope>
    <source>
        <strain evidence="3">race PST-78</strain>
    </source>
</reference>
<accession>A0A0L0VUY8</accession>
<sequence>MIITGKISKSSELEDCFLLELSPRRYRRQLRRSDFRARVTQHTVIVKESIERMNDWLTGNEFQVIQENWGVTINQIDKILVRLTKLVKSPEIDLDDDKEEGKVEDDSDYDSEDEWRSEAESLSEPAIELARSAIPIIKLSRLFFKKLLRVSRNGNFQMESSFTEMSSTQLDRLACSINYIRNSNDDLYEILDEAETNDDRDTITDLGKTLSDLIHLFDSTILLLIVYVIPSMITLPQHPHPLTFQSNHPLKTWLLTWNNMFLSATKKCEQAGLVFQLSD</sequence>
<evidence type="ECO:0000313" key="3">
    <source>
        <dbReference type="Proteomes" id="UP000054564"/>
    </source>
</evidence>
<dbReference type="PANTHER" id="PTHR33069">
    <property type="entry name" value="CHROMOSOME 7, WHOLE GENOME SHOTGUN SEQUENCE-RELATED"/>
    <property type="match status" value="1"/>
</dbReference>
<name>A0A0L0VUY8_9BASI</name>
<evidence type="ECO:0000313" key="2">
    <source>
        <dbReference type="EMBL" id="KNF03093.1"/>
    </source>
</evidence>
<dbReference type="Proteomes" id="UP000054564">
    <property type="component" value="Unassembled WGS sequence"/>
</dbReference>
<keyword evidence="3" id="KW-1185">Reference proteome</keyword>
<gene>
    <name evidence="2" type="ORF">PSTG_03678</name>
</gene>
<comment type="caution">
    <text evidence="2">The sequence shown here is derived from an EMBL/GenBank/DDBJ whole genome shotgun (WGS) entry which is preliminary data.</text>
</comment>
<protein>
    <submittedName>
        <fullName evidence="2">Uncharacterized protein</fullName>
    </submittedName>
</protein>
<feature type="compositionally biased region" description="Acidic residues" evidence="1">
    <location>
        <begin position="95"/>
        <end position="113"/>
    </location>
</feature>